<comment type="caution">
    <text evidence="2">The sequence shown here is derived from an EMBL/GenBank/DDBJ whole genome shotgun (WGS) entry which is preliminary data.</text>
</comment>
<dbReference type="InterPro" id="IPR047794">
    <property type="entry name" value="C45_proenzyme-like"/>
</dbReference>
<dbReference type="Proteomes" id="UP000308705">
    <property type="component" value="Unassembled WGS sequence"/>
</dbReference>
<organism evidence="2 3">
    <name type="scientific">Herbidospora galbida</name>
    <dbReference type="NCBI Taxonomy" id="2575442"/>
    <lineage>
        <taxon>Bacteria</taxon>
        <taxon>Bacillati</taxon>
        <taxon>Actinomycetota</taxon>
        <taxon>Actinomycetes</taxon>
        <taxon>Streptosporangiales</taxon>
        <taxon>Streptosporangiaceae</taxon>
        <taxon>Herbidospora</taxon>
    </lineage>
</organism>
<dbReference type="AlphaFoldDB" id="A0A4U3MMB3"/>
<feature type="domain" description="Peptidase C45 hydrolase" evidence="1">
    <location>
        <begin position="125"/>
        <end position="352"/>
    </location>
</feature>
<sequence>MHFPGEFPVVRVAGPPAERGRRYGALARTRIHRSISAYQRVFEHYAGWDWATVRAHAAQYRDVIGDFAPASLTEMRGIAEGAGLDVEEILALNTRSEIMFHAGNREMPHECTSLTLLPDRSATGTTLIAQNWDWLLHSMDTAMLLEVTRDDGPSFVTLVEAGLLAKVGMNDAGVGLCTNTLISDGDEGRIGVPYHVLLRAALDSGSGEEAVRTIAGAERALSANYLLADDTGFAADLETTPRSGGVRILTPEDGQITHANHFRSPDLTGEDLYARRKPHTYMRLRNVTESLGERPSLSVDDLKKVLADHHDSPSSVCQHPNENVHERERTATIAGVIMDVSGRTMHLAAGRPCVARWETRTLAPR</sequence>
<dbReference type="NCBIfam" id="NF040521">
    <property type="entry name" value="C45_proenzyme"/>
    <property type="match status" value="1"/>
</dbReference>
<proteinExistence type="predicted"/>
<name>A0A4U3MMB3_9ACTN</name>
<dbReference type="Gene3D" id="3.60.60.10">
    <property type="entry name" value="Penicillin V Acylase, Chain A"/>
    <property type="match status" value="1"/>
</dbReference>
<evidence type="ECO:0000313" key="2">
    <source>
        <dbReference type="EMBL" id="TKK90758.1"/>
    </source>
</evidence>
<evidence type="ECO:0000313" key="3">
    <source>
        <dbReference type="Proteomes" id="UP000308705"/>
    </source>
</evidence>
<accession>A0A4U3MMB3</accession>
<keyword evidence="3" id="KW-1185">Reference proteome</keyword>
<dbReference type="RefSeq" id="WP_137245500.1">
    <property type="nucleotide sequence ID" value="NZ_SZQA01000002.1"/>
</dbReference>
<reference evidence="2 3" key="1">
    <citation type="submission" date="2019-04" db="EMBL/GenBank/DDBJ databases">
        <title>Herbidospora sp. NEAU-GS14.nov., a novel actinomycete isolated from soil.</title>
        <authorList>
            <person name="Han L."/>
        </authorList>
    </citation>
    <scope>NUCLEOTIDE SEQUENCE [LARGE SCALE GENOMIC DNA]</scope>
    <source>
        <strain evidence="2 3">NEAU-GS14</strain>
    </source>
</reference>
<dbReference type="Pfam" id="PF03417">
    <property type="entry name" value="AAT"/>
    <property type="match status" value="1"/>
</dbReference>
<dbReference type="InterPro" id="IPR047801">
    <property type="entry name" value="Peptidase_C45"/>
</dbReference>
<dbReference type="EMBL" id="SZQA01000002">
    <property type="protein sequence ID" value="TKK90758.1"/>
    <property type="molecule type" value="Genomic_DNA"/>
</dbReference>
<dbReference type="Gene3D" id="1.10.10.2120">
    <property type="match status" value="1"/>
</dbReference>
<dbReference type="OrthoDB" id="8109453at2"/>
<protein>
    <submittedName>
        <fullName evidence="2">Peptidase C45</fullName>
    </submittedName>
</protein>
<gene>
    <name evidence="2" type="ORF">FDA94_03050</name>
</gene>
<evidence type="ECO:0000259" key="1">
    <source>
        <dbReference type="Pfam" id="PF03417"/>
    </source>
</evidence>
<dbReference type="PANTHER" id="PTHR34180:SF1">
    <property type="entry name" value="BETA-ALANYL-DOPAMINE_CARCININE HYDROLASE"/>
    <property type="match status" value="1"/>
</dbReference>
<dbReference type="PANTHER" id="PTHR34180">
    <property type="entry name" value="PEPTIDASE C45"/>
    <property type="match status" value="1"/>
</dbReference>
<dbReference type="InterPro" id="IPR005079">
    <property type="entry name" value="Peptidase_C45_hydrolase"/>
</dbReference>